<dbReference type="AlphaFoldDB" id="A0A212JY00"/>
<gene>
    <name evidence="1" type="ORF">KL86DYS2_12580</name>
</gene>
<reference evidence="1" key="1">
    <citation type="submission" date="2016-04" db="EMBL/GenBank/DDBJ databases">
        <authorList>
            <person name="Evans L.H."/>
            <person name="Alamgir A."/>
            <person name="Owens N."/>
            <person name="Weber N.D."/>
            <person name="Virtaneva K."/>
            <person name="Barbian K."/>
            <person name="Babar A."/>
            <person name="Rosenke K."/>
        </authorList>
    </citation>
    <scope>NUCLEOTIDE SEQUENCE</scope>
    <source>
        <strain evidence="1">86-2</strain>
    </source>
</reference>
<proteinExistence type="predicted"/>
<accession>A0A212JY00</accession>
<name>A0A212JY00_9BACT</name>
<evidence type="ECO:0000313" key="1">
    <source>
        <dbReference type="EMBL" id="SBW04258.1"/>
    </source>
</evidence>
<organism evidence="1">
    <name type="scientific">uncultured Dysgonomonas sp</name>
    <dbReference type="NCBI Taxonomy" id="206096"/>
    <lineage>
        <taxon>Bacteria</taxon>
        <taxon>Pseudomonadati</taxon>
        <taxon>Bacteroidota</taxon>
        <taxon>Bacteroidia</taxon>
        <taxon>Bacteroidales</taxon>
        <taxon>Dysgonomonadaceae</taxon>
        <taxon>Dysgonomonas</taxon>
        <taxon>environmental samples</taxon>
    </lineage>
</organism>
<sequence>MLKTDNIYHKSIMSKLGMKSP</sequence>
<dbReference type="EMBL" id="FLUL01000001">
    <property type="protein sequence ID" value="SBW04258.1"/>
    <property type="molecule type" value="Genomic_DNA"/>
</dbReference>
<protein>
    <submittedName>
        <fullName evidence="1">Uncharacterized protein</fullName>
    </submittedName>
</protein>